<dbReference type="InterPro" id="IPR050362">
    <property type="entry name" value="Cation-dep_OMT"/>
</dbReference>
<dbReference type="InterPro" id="IPR002935">
    <property type="entry name" value="SAM_O-MeTrfase"/>
</dbReference>
<keyword evidence="2 4" id="KW-0808">Transferase</keyword>
<gene>
    <name evidence="4" type="ORF">SAMN05518682_1949</name>
</gene>
<dbReference type="Proteomes" id="UP000186235">
    <property type="component" value="Unassembled WGS sequence"/>
</dbReference>
<name>A0A1N6RI83_9MICO</name>
<dbReference type="InterPro" id="IPR029063">
    <property type="entry name" value="SAM-dependent_MTases_sf"/>
</dbReference>
<evidence type="ECO:0000256" key="1">
    <source>
        <dbReference type="ARBA" id="ARBA00022603"/>
    </source>
</evidence>
<evidence type="ECO:0000256" key="3">
    <source>
        <dbReference type="ARBA" id="ARBA00022691"/>
    </source>
</evidence>
<dbReference type="GO" id="GO:0008757">
    <property type="term" value="F:S-adenosylmethionine-dependent methyltransferase activity"/>
    <property type="evidence" value="ECO:0007669"/>
    <property type="project" value="TreeGrafter"/>
</dbReference>
<keyword evidence="3" id="KW-0949">S-adenosyl-L-methionine</keyword>
<dbReference type="CDD" id="cd02440">
    <property type="entry name" value="AdoMet_MTases"/>
    <property type="match status" value="1"/>
</dbReference>
<dbReference type="PROSITE" id="PS51682">
    <property type="entry name" value="SAM_OMT_I"/>
    <property type="match status" value="1"/>
</dbReference>
<dbReference type="PANTHER" id="PTHR10509:SF14">
    <property type="entry name" value="CAFFEOYL-COA O-METHYLTRANSFERASE 3-RELATED"/>
    <property type="match status" value="1"/>
</dbReference>
<dbReference type="Pfam" id="PF01596">
    <property type="entry name" value="Methyltransf_3"/>
    <property type="match status" value="1"/>
</dbReference>
<dbReference type="SUPFAM" id="SSF53335">
    <property type="entry name" value="S-adenosyl-L-methionine-dependent methyltransferases"/>
    <property type="match status" value="1"/>
</dbReference>
<reference evidence="5" key="1">
    <citation type="submission" date="2017-01" db="EMBL/GenBank/DDBJ databases">
        <authorList>
            <person name="Varghese N."/>
            <person name="Submissions S."/>
        </authorList>
    </citation>
    <scope>NUCLEOTIDE SEQUENCE [LARGE SCALE GENOMIC DNA]</scope>
    <source>
        <strain evidence="5">3bp</strain>
    </source>
</reference>
<sequence>MTTGGEHPADPAATWDAVDAYFAPLVAEDDVLAAASARARDAGLPEIQVSPAQGRLLQLLALASGARRILEVGTLGGYSTIWLARALPADGTLVTCEIDPAHAAVARESLAAAGLSGTVDVVVGPAADTLRGLVADGAAPFDLVFVDADKPSNPVYLDLALRLSRPGTLLVVDNTVRGGAVADAASTDPNVLGVREIADRVVADPRLDATAVQTVGSKGYDGFVLARVRG</sequence>
<keyword evidence="1 4" id="KW-0489">Methyltransferase</keyword>
<accession>A0A1N6RI83</accession>
<proteinExistence type="predicted"/>
<dbReference type="PANTHER" id="PTHR10509">
    <property type="entry name" value="O-METHYLTRANSFERASE-RELATED"/>
    <property type="match status" value="1"/>
</dbReference>
<dbReference type="GO" id="GO:0032259">
    <property type="term" value="P:methylation"/>
    <property type="evidence" value="ECO:0007669"/>
    <property type="project" value="UniProtKB-KW"/>
</dbReference>
<dbReference type="RefSeq" id="WP_076404796.1">
    <property type="nucleotide sequence ID" value="NZ_FTMI01000003.1"/>
</dbReference>
<protein>
    <submittedName>
        <fullName evidence="4">Caffeoyl-CoA O-methyltransferase</fullName>
    </submittedName>
</protein>
<dbReference type="AlphaFoldDB" id="A0A1N6RI83"/>
<dbReference type="GO" id="GO:0008171">
    <property type="term" value="F:O-methyltransferase activity"/>
    <property type="evidence" value="ECO:0007669"/>
    <property type="project" value="InterPro"/>
</dbReference>
<evidence type="ECO:0000313" key="5">
    <source>
        <dbReference type="Proteomes" id="UP000186235"/>
    </source>
</evidence>
<evidence type="ECO:0000256" key="2">
    <source>
        <dbReference type="ARBA" id="ARBA00022679"/>
    </source>
</evidence>
<evidence type="ECO:0000313" key="4">
    <source>
        <dbReference type="EMBL" id="SIQ28553.1"/>
    </source>
</evidence>
<dbReference type="Gene3D" id="3.40.50.150">
    <property type="entry name" value="Vaccinia Virus protein VP39"/>
    <property type="match status" value="1"/>
</dbReference>
<organism evidence="4 5">
    <name type="scientific">Cellulosimicrobium aquatile</name>
    <dbReference type="NCBI Taxonomy" id="1612203"/>
    <lineage>
        <taxon>Bacteria</taxon>
        <taxon>Bacillati</taxon>
        <taxon>Actinomycetota</taxon>
        <taxon>Actinomycetes</taxon>
        <taxon>Micrococcales</taxon>
        <taxon>Promicromonosporaceae</taxon>
        <taxon>Cellulosimicrobium</taxon>
    </lineage>
</organism>
<keyword evidence="5" id="KW-1185">Reference proteome</keyword>
<dbReference type="EMBL" id="FTMI01000003">
    <property type="protein sequence ID" value="SIQ28553.1"/>
    <property type="molecule type" value="Genomic_DNA"/>
</dbReference>